<dbReference type="EMBL" id="QGKX02001290">
    <property type="protein sequence ID" value="KAF3535024.1"/>
    <property type="molecule type" value="Genomic_DNA"/>
</dbReference>
<evidence type="ECO:0000313" key="3">
    <source>
        <dbReference type="Proteomes" id="UP000712600"/>
    </source>
</evidence>
<reference evidence="2" key="1">
    <citation type="submission" date="2019-12" db="EMBL/GenBank/DDBJ databases">
        <title>Genome sequencing and annotation of Brassica cretica.</title>
        <authorList>
            <person name="Studholme D.J."/>
            <person name="Sarris P."/>
        </authorList>
    </citation>
    <scope>NUCLEOTIDE SEQUENCE</scope>
    <source>
        <strain evidence="2">PFS-109/04</strain>
        <tissue evidence="2">Leaf</tissue>
    </source>
</reference>
<name>A0A8S9Q9K7_BRACR</name>
<organism evidence="2 3">
    <name type="scientific">Brassica cretica</name>
    <name type="common">Mustard</name>
    <dbReference type="NCBI Taxonomy" id="69181"/>
    <lineage>
        <taxon>Eukaryota</taxon>
        <taxon>Viridiplantae</taxon>
        <taxon>Streptophyta</taxon>
        <taxon>Embryophyta</taxon>
        <taxon>Tracheophyta</taxon>
        <taxon>Spermatophyta</taxon>
        <taxon>Magnoliopsida</taxon>
        <taxon>eudicotyledons</taxon>
        <taxon>Gunneridae</taxon>
        <taxon>Pentapetalae</taxon>
        <taxon>rosids</taxon>
        <taxon>malvids</taxon>
        <taxon>Brassicales</taxon>
        <taxon>Brassicaceae</taxon>
        <taxon>Brassiceae</taxon>
        <taxon>Brassica</taxon>
    </lineage>
</organism>
<feature type="region of interest" description="Disordered" evidence="1">
    <location>
        <begin position="1"/>
        <end position="37"/>
    </location>
</feature>
<feature type="compositionally biased region" description="Low complexity" evidence="1">
    <location>
        <begin position="18"/>
        <end position="30"/>
    </location>
</feature>
<protein>
    <submittedName>
        <fullName evidence="2">Uncharacterized protein</fullName>
    </submittedName>
</protein>
<evidence type="ECO:0000313" key="2">
    <source>
        <dbReference type="EMBL" id="KAF3535024.1"/>
    </source>
</evidence>
<evidence type="ECO:0000256" key="1">
    <source>
        <dbReference type="SAM" id="MobiDB-lite"/>
    </source>
</evidence>
<gene>
    <name evidence="2" type="ORF">F2Q69_00023348</name>
</gene>
<proteinExistence type="predicted"/>
<dbReference type="AlphaFoldDB" id="A0A8S9Q9K7"/>
<dbReference type="Proteomes" id="UP000712600">
    <property type="component" value="Unassembled WGS sequence"/>
</dbReference>
<accession>A0A8S9Q9K7</accession>
<sequence length="109" mass="12425">MISSFTSPPSDLRVTVTLPRRNPLSSRSRSTTADVTRLSKSPDQTALRFRVAAAVHREDEAVLAAVEEVEDEDEVKRWWWRMLGSLNKDLFNCWTKPSLLFVRVSFGVC</sequence>
<comment type="caution">
    <text evidence="2">The sequence shown here is derived from an EMBL/GenBank/DDBJ whole genome shotgun (WGS) entry which is preliminary data.</text>
</comment>